<name>A0ABT0GV81_9HYPH</name>
<evidence type="ECO:0008006" key="4">
    <source>
        <dbReference type="Google" id="ProtNLM"/>
    </source>
</evidence>
<feature type="transmembrane region" description="Helical" evidence="1">
    <location>
        <begin position="6"/>
        <end position="24"/>
    </location>
</feature>
<organism evidence="2 3">
    <name type="scientific">Roseibium sediminicola</name>
    <dbReference type="NCBI Taxonomy" id="2933272"/>
    <lineage>
        <taxon>Bacteria</taxon>
        <taxon>Pseudomonadati</taxon>
        <taxon>Pseudomonadota</taxon>
        <taxon>Alphaproteobacteria</taxon>
        <taxon>Hyphomicrobiales</taxon>
        <taxon>Stappiaceae</taxon>
        <taxon>Roseibium</taxon>
    </lineage>
</organism>
<keyword evidence="1" id="KW-0472">Membrane</keyword>
<dbReference type="RefSeq" id="WP_248153984.1">
    <property type="nucleotide sequence ID" value="NZ_JALNMJ010000006.1"/>
</dbReference>
<evidence type="ECO:0000313" key="3">
    <source>
        <dbReference type="Proteomes" id="UP001431221"/>
    </source>
</evidence>
<dbReference type="EMBL" id="JALNMJ010000006">
    <property type="protein sequence ID" value="MCK7612775.1"/>
    <property type="molecule type" value="Genomic_DNA"/>
</dbReference>
<proteinExistence type="predicted"/>
<gene>
    <name evidence="2" type="ORF">M0H32_11430</name>
</gene>
<evidence type="ECO:0000313" key="2">
    <source>
        <dbReference type="EMBL" id="MCK7612775.1"/>
    </source>
</evidence>
<keyword evidence="3" id="KW-1185">Reference proteome</keyword>
<keyword evidence="1" id="KW-0812">Transmembrane</keyword>
<reference evidence="2" key="1">
    <citation type="submission" date="2022-04" db="EMBL/GenBank/DDBJ databases">
        <title>Roseibium sp. CAU 1639 isolated from mud.</title>
        <authorList>
            <person name="Kim W."/>
        </authorList>
    </citation>
    <scope>NUCLEOTIDE SEQUENCE</scope>
    <source>
        <strain evidence="2">CAU 1639</strain>
    </source>
</reference>
<dbReference type="Proteomes" id="UP001431221">
    <property type="component" value="Unassembled WGS sequence"/>
</dbReference>
<accession>A0ABT0GV81</accession>
<sequence length="75" mass="7618">MNFNSTYGIAAIVAVGIAFATTMTSENNHIVESKLGDCKKNLAALCIDTTSGPQEGCANGVADQCGADPVKVTPA</sequence>
<comment type="caution">
    <text evidence="2">The sequence shown here is derived from an EMBL/GenBank/DDBJ whole genome shotgun (WGS) entry which is preliminary data.</text>
</comment>
<evidence type="ECO:0000256" key="1">
    <source>
        <dbReference type="SAM" id="Phobius"/>
    </source>
</evidence>
<protein>
    <recommendedName>
        <fullName evidence="4">Cysteine rich repeat-containing protein</fullName>
    </recommendedName>
</protein>
<keyword evidence="1" id="KW-1133">Transmembrane helix</keyword>